<reference evidence="8 9" key="1">
    <citation type="submission" date="2018-03" db="EMBL/GenBank/DDBJ databases">
        <title>The draft genome of Zobellella taiwanensis JCM 13381.</title>
        <authorList>
            <person name="Liu L."/>
            <person name="Li L."/>
            <person name="Wang T."/>
            <person name="Zhang X."/>
            <person name="Liang L."/>
        </authorList>
    </citation>
    <scope>NUCLEOTIDE SEQUENCE [LARGE SCALE GENOMIC DNA]</scope>
    <source>
        <strain evidence="8 9">JCM 13381</strain>
    </source>
</reference>
<keyword evidence="9" id="KW-1185">Reference proteome</keyword>
<feature type="chain" id="PRO_5015195782" evidence="6">
    <location>
        <begin position="22"/>
        <end position="284"/>
    </location>
</feature>
<evidence type="ECO:0000313" key="8">
    <source>
        <dbReference type="EMBL" id="PSJ42510.1"/>
    </source>
</evidence>
<evidence type="ECO:0000256" key="3">
    <source>
        <dbReference type="ARBA" id="ARBA00022448"/>
    </source>
</evidence>
<sequence length="284" mass="29343">MTLVKALSAAGLVLASQLALAAGPARIASFDHGSLDTLDALGLGGQVVAVPKQAMPAYLSAYAGADYTDAGGLRSADLDALRAAGPSLILITGRQGDIKEQLAAIAPVRDVTLQGDDYWSALSAKVRTLAGDLGAADQADAALAGLAQRLAELRDSVDGHPKVLVVTHNDGRFSLRQEPVVTQLLQLDAPALPEGVETVTNGTRSFTPLTPEQMARMQPAALLVVDRSAAIGNTPLDPATLRQALDQAGGQDIRLGYLTPALWYLSGAGLQSVRLQAEEAVAAL</sequence>
<evidence type="ECO:0000256" key="4">
    <source>
        <dbReference type="ARBA" id="ARBA00022496"/>
    </source>
</evidence>
<comment type="similarity">
    <text evidence="2">Belongs to the bacterial solute-binding protein 8 family.</text>
</comment>
<dbReference type="OrthoDB" id="63946at2"/>
<keyword evidence="5 6" id="KW-0732">Signal</keyword>
<gene>
    <name evidence="8" type="ORF">C7I36_09515</name>
</gene>
<evidence type="ECO:0000256" key="1">
    <source>
        <dbReference type="ARBA" id="ARBA00004196"/>
    </source>
</evidence>
<organism evidence="8 9">
    <name type="scientific">Zobellella taiwanensis</name>
    <dbReference type="NCBI Taxonomy" id="347535"/>
    <lineage>
        <taxon>Bacteria</taxon>
        <taxon>Pseudomonadati</taxon>
        <taxon>Pseudomonadota</taxon>
        <taxon>Gammaproteobacteria</taxon>
        <taxon>Aeromonadales</taxon>
        <taxon>Aeromonadaceae</taxon>
        <taxon>Zobellella</taxon>
    </lineage>
</organism>
<dbReference type="EMBL" id="PXYH01000011">
    <property type="protein sequence ID" value="PSJ42510.1"/>
    <property type="molecule type" value="Genomic_DNA"/>
</dbReference>
<dbReference type="InterPro" id="IPR051313">
    <property type="entry name" value="Bact_iron-sidero_bind"/>
</dbReference>
<dbReference type="Pfam" id="PF01497">
    <property type="entry name" value="Peripla_BP_2"/>
    <property type="match status" value="1"/>
</dbReference>
<dbReference type="PANTHER" id="PTHR30532">
    <property type="entry name" value="IRON III DICITRATE-BINDING PERIPLASMIC PROTEIN"/>
    <property type="match status" value="1"/>
</dbReference>
<accession>A0A2P7QX25</accession>
<dbReference type="InterPro" id="IPR002491">
    <property type="entry name" value="ABC_transptr_periplasmic_BD"/>
</dbReference>
<dbReference type="PROSITE" id="PS50983">
    <property type="entry name" value="FE_B12_PBP"/>
    <property type="match status" value="1"/>
</dbReference>
<keyword evidence="4" id="KW-0410">Iron transport</keyword>
<comment type="caution">
    <text evidence="8">The sequence shown here is derived from an EMBL/GenBank/DDBJ whole genome shotgun (WGS) entry which is preliminary data.</text>
</comment>
<keyword evidence="3" id="KW-0813">Transport</keyword>
<dbReference type="Gene3D" id="3.40.50.1980">
    <property type="entry name" value="Nitrogenase molybdenum iron protein domain"/>
    <property type="match status" value="2"/>
</dbReference>
<proteinExistence type="inferred from homology"/>
<dbReference type="Proteomes" id="UP000242181">
    <property type="component" value="Unassembled WGS sequence"/>
</dbReference>
<comment type="subcellular location">
    <subcellularLocation>
        <location evidence="1">Cell envelope</location>
    </subcellularLocation>
</comment>
<feature type="signal peptide" evidence="6">
    <location>
        <begin position="1"/>
        <end position="21"/>
    </location>
</feature>
<evidence type="ECO:0000259" key="7">
    <source>
        <dbReference type="PROSITE" id="PS50983"/>
    </source>
</evidence>
<dbReference type="AlphaFoldDB" id="A0A2P7QX25"/>
<evidence type="ECO:0000256" key="6">
    <source>
        <dbReference type="SAM" id="SignalP"/>
    </source>
</evidence>
<dbReference type="PANTHER" id="PTHR30532:SF1">
    <property type="entry name" value="IRON(3+)-HYDROXAMATE-BINDING PROTEIN FHUD"/>
    <property type="match status" value="1"/>
</dbReference>
<dbReference type="GO" id="GO:0030288">
    <property type="term" value="C:outer membrane-bounded periplasmic space"/>
    <property type="evidence" value="ECO:0007669"/>
    <property type="project" value="TreeGrafter"/>
</dbReference>
<evidence type="ECO:0000256" key="2">
    <source>
        <dbReference type="ARBA" id="ARBA00008814"/>
    </source>
</evidence>
<dbReference type="RefSeq" id="WP_106453483.1">
    <property type="nucleotide sequence ID" value="NZ_PXYH01000011.1"/>
</dbReference>
<keyword evidence="4" id="KW-0406">Ion transport</keyword>
<evidence type="ECO:0000256" key="5">
    <source>
        <dbReference type="ARBA" id="ARBA00022729"/>
    </source>
</evidence>
<dbReference type="SUPFAM" id="SSF53807">
    <property type="entry name" value="Helical backbone' metal receptor"/>
    <property type="match status" value="1"/>
</dbReference>
<keyword evidence="4" id="KW-0408">Iron</keyword>
<feature type="domain" description="Fe/B12 periplasmic-binding" evidence="7">
    <location>
        <begin position="26"/>
        <end position="284"/>
    </location>
</feature>
<protein>
    <submittedName>
        <fullName evidence="8">ABC transporter substrate-binding protein</fullName>
    </submittedName>
</protein>
<dbReference type="GO" id="GO:1901678">
    <property type="term" value="P:iron coordination entity transport"/>
    <property type="evidence" value="ECO:0007669"/>
    <property type="project" value="UniProtKB-ARBA"/>
</dbReference>
<evidence type="ECO:0000313" key="9">
    <source>
        <dbReference type="Proteomes" id="UP000242181"/>
    </source>
</evidence>
<name>A0A2P7QX25_9GAMM</name>